<evidence type="ECO:0000256" key="4">
    <source>
        <dbReference type="ARBA" id="ARBA00022989"/>
    </source>
</evidence>
<dbReference type="InParanoid" id="A0A2K1R399"/>
<evidence type="ECO:0000256" key="5">
    <source>
        <dbReference type="ARBA" id="ARBA00023136"/>
    </source>
</evidence>
<keyword evidence="4 6" id="KW-1133">Transmembrane helix</keyword>
<evidence type="ECO:0000256" key="6">
    <source>
        <dbReference type="SAM" id="Phobius"/>
    </source>
</evidence>
<gene>
    <name evidence="8" type="ORF">CAC42_1609</name>
</gene>
<feature type="transmembrane region" description="Helical" evidence="6">
    <location>
        <begin position="410"/>
        <end position="430"/>
    </location>
</feature>
<evidence type="ECO:0000256" key="1">
    <source>
        <dbReference type="ARBA" id="ARBA00004141"/>
    </source>
</evidence>
<dbReference type="InterPro" id="IPR020846">
    <property type="entry name" value="MFS_dom"/>
</dbReference>
<feature type="transmembrane region" description="Helical" evidence="6">
    <location>
        <begin position="181"/>
        <end position="200"/>
    </location>
</feature>
<dbReference type="FunFam" id="1.20.1250.20:FF:000057">
    <property type="entry name" value="MFS general substrate transporter"/>
    <property type="match status" value="1"/>
</dbReference>
<organism evidence="8 9">
    <name type="scientific">Sphaceloma murrayae</name>
    <dbReference type="NCBI Taxonomy" id="2082308"/>
    <lineage>
        <taxon>Eukaryota</taxon>
        <taxon>Fungi</taxon>
        <taxon>Dikarya</taxon>
        <taxon>Ascomycota</taxon>
        <taxon>Pezizomycotina</taxon>
        <taxon>Dothideomycetes</taxon>
        <taxon>Dothideomycetidae</taxon>
        <taxon>Myriangiales</taxon>
        <taxon>Elsinoaceae</taxon>
        <taxon>Sphaceloma</taxon>
    </lineage>
</organism>
<keyword evidence="5 6" id="KW-0472">Membrane</keyword>
<dbReference type="EMBL" id="NKHZ01000010">
    <property type="protein sequence ID" value="PNS21755.1"/>
    <property type="molecule type" value="Genomic_DNA"/>
</dbReference>
<feature type="transmembrane region" description="Helical" evidence="6">
    <location>
        <begin position="212"/>
        <end position="235"/>
    </location>
</feature>
<accession>A0A2K1R399</accession>
<evidence type="ECO:0000256" key="3">
    <source>
        <dbReference type="ARBA" id="ARBA00022692"/>
    </source>
</evidence>
<dbReference type="AlphaFoldDB" id="A0A2K1R399"/>
<evidence type="ECO:0000256" key="2">
    <source>
        <dbReference type="ARBA" id="ARBA00022448"/>
    </source>
</evidence>
<dbReference type="PROSITE" id="PS50850">
    <property type="entry name" value="MFS"/>
    <property type="match status" value="1"/>
</dbReference>
<name>A0A2K1R399_9PEZI</name>
<feature type="transmembrane region" description="Helical" evidence="6">
    <location>
        <begin position="88"/>
        <end position="109"/>
    </location>
</feature>
<feature type="transmembrane region" description="Helical" evidence="6">
    <location>
        <begin position="147"/>
        <end position="169"/>
    </location>
</feature>
<feature type="transmembrane region" description="Helical" evidence="6">
    <location>
        <begin position="121"/>
        <end position="141"/>
    </location>
</feature>
<feature type="transmembrane region" description="Helical" evidence="6">
    <location>
        <begin position="442"/>
        <end position="465"/>
    </location>
</feature>
<feature type="domain" description="Major facilitator superfamily (MFS) profile" evidence="7">
    <location>
        <begin position="51"/>
        <end position="468"/>
    </location>
</feature>
<feature type="transmembrane region" description="Helical" evidence="6">
    <location>
        <begin position="282"/>
        <end position="299"/>
    </location>
</feature>
<sequence length="498" mass="55563">MATQLKEEDIVSSAMPLESASMSSGPKSPSHIPEYDVAAVRALNRKLDLRVLPPIVVLWFWAFIDRVNMGSARIFGLERDLRMTGDQFNVALVIFFVPFILLEVPSNLVMTKRLLKPSTWLCLQVMCLACFTIGQGLVQGFSALVAMRWFIGVFEAGLVPGCIVLLSTYYPRFDLQWRLNVLMVGNALAGAFGGLLAYAIAGMAGTNGWSGWRWIFILEGCITAGMVVICWLLMVNWPEEMSFLSDADRDMIRNRIAAQAGSFRMDRFDGPARKRTFLDWKIWINIFIYVGTVATTYSINLFSPTIVQALNPTYTGRRVQALCIPIFVLSTATALGSALVSDKLKHRYGVAMVGYITSIAGFIILLNQRSVSVGVRYAALYIISGGSYISLPTLWTMMVNNVSGRYKTSFASAAQIGIGSSGGILASMVFQRREAPFYWKGYYSVFGVLVMSTILITVYVAGLWWENKQRAAGKRDYRLQEKDIDNMGDDHPDFRFVY</sequence>
<dbReference type="OrthoDB" id="19923at2759"/>
<dbReference type="Pfam" id="PF07690">
    <property type="entry name" value="MFS_1"/>
    <property type="match status" value="1"/>
</dbReference>
<dbReference type="InterPro" id="IPR036259">
    <property type="entry name" value="MFS_trans_sf"/>
</dbReference>
<reference evidence="8 9" key="1">
    <citation type="submission" date="2017-06" db="EMBL/GenBank/DDBJ databases">
        <title>Draft genome sequence of a variant of Elsinoe murrayae.</title>
        <authorList>
            <person name="Cheng Q."/>
        </authorList>
    </citation>
    <scope>NUCLEOTIDE SEQUENCE [LARGE SCALE GENOMIC DNA]</scope>
    <source>
        <strain evidence="8 9">CQ-2017a</strain>
    </source>
</reference>
<dbReference type="Gene3D" id="1.20.1250.20">
    <property type="entry name" value="MFS general substrate transporter like domains"/>
    <property type="match status" value="1"/>
</dbReference>
<evidence type="ECO:0000259" key="7">
    <source>
        <dbReference type="PROSITE" id="PS50850"/>
    </source>
</evidence>
<keyword evidence="9" id="KW-1185">Reference proteome</keyword>
<evidence type="ECO:0000313" key="8">
    <source>
        <dbReference type="EMBL" id="PNS21755.1"/>
    </source>
</evidence>
<keyword evidence="3 6" id="KW-0812">Transmembrane</keyword>
<comment type="caution">
    <text evidence="8">The sequence shown here is derived from an EMBL/GenBank/DDBJ whole genome shotgun (WGS) entry which is preliminary data.</text>
</comment>
<proteinExistence type="predicted"/>
<feature type="transmembrane region" description="Helical" evidence="6">
    <location>
        <begin position="319"/>
        <end position="341"/>
    </location>
</feature>
<dbReference type="PANTHER" id="PTHR43791">
    <property type="entry name" value="PERMEASE-RELATED"/>
    <property type="match status" value="1"/>
</dbReference>
<dbReference type="PANTHER" id="PTHR43791:SF52">
    <property type="entry name" value="TRANSPORTER, PUTATIVE (AFU_ORTHOLOGUE AFUA_1G11820)-RELATED"/>
    <property type="match status" value="1"/>
</dbReference>
<dbReference type="GO" id="GO:0016020">
    <property type="term" value="C:membrane"/>
    <property type="evidence" value="ECO:0007669"/>
    <property type="project" value="UniProtKB-SubCell"/>
</dbReference>
<dbReference type="InterPro" id="IPR011701">
    <property type="entry name" value="MFS"/>
</dbReference>
<evidence type="ECO:0000313" key="9">
    <source>
        <dbReference type="Proteomes" id="UP000243797"/>
    </source>
</evidence>
<feature type="transmembrane region" description="Helical" evidence="6">
    <location>
        <begin position="51"/>
        <end position="68"/>
    </location>
</feature>
<dbReference type="Proteomes" id="UP000243797">
    <property type="component" value="Unassembled WGS sequence"/>
</dbReference>
<keyword evidence="2" id="KW-0813">Transport</keyword>
<protein>
    <recommendedName>
        <fullName evidence="7">Major facilitator superfamily (MFS) profile domain-containing protein</fullName>
    </recommendedName>
</protein>
<feature type="transmembrane region" description="Helical" evidence="6">
    <location>
        <begin position="378"/>
        <end position="398"/>
    </location>
</feature>
<feature type="transmembrane region" description="Helical" evidence="6">
    <location>
        <begin position="348"/>
        <end position="366"/>
    </location>
</feature>
<dbReference type="GO" id="GO:0022857">
    <property type="term" value="F:transmembrane transporter activity"/>
    <property type="evidence" value="ECO:0007669"/>
    <property type="project" value="InterPro"/>
</dbReference>
<comment type="subcellular location">
    <subcellularLocation>
        <location evidence="1">Membrane</location>
        <topology evidence="1">Multi-pass membrane protein</topology>
    </subcellularLocation>
</comment>
<dbReference type="SUPFAM" id="SSF103473">
    <property type="entry name" value="MFS general substrate transporter"/>
    <property type="match status" value="1"/>
</dbReference>